<keyword evidence="2" id="KW-1185">Reference proteome</keyword>
<proteinExistence type="predicted"/>
<sequence length="381" mass="42111">MEDWPLPVRDSSQGAPAQRPRAAAWTPYPDHSLTLWATEPRAKEPAPNHLDSDLAPRHKKRLQWWQVSRDFRDGGAEARRGRTVDVLATHRLNFSNQSICALVIPEWAVAHLGNLVELRIPQNKMRTLPPALFRLAGLEILNLEHNRLDEHCAPDRLWREFSRLRVLFLADNRFRQLPPSIGRMPRLFYLDASDNPRLESLPVEVLASASIATLTVQRCSPALAQRLAPDGAPAAAAAQARPLVPFADLVADGPGATHTRTPPLAAMCARQIAKAAIPDADSTADAEGRRQLRAACEELRRWPDEHHPLPALLRRAADAEPGLCLCSVCGLHVYYSSYSFVALVDGCELPAEWRCCSARCRDTALESGAPHVRNRGDTAAA</sequence>
<accession>A0ACC1JYF5</accession>
<evidence type="ECO:0000313" key="1">
    <source>
        <dbReference type="EMBL" id="KAJ2769876.1"/>
    </source>
</evidence>
<evidence type="ECO:0000313" key="2">
    <source>
        <dbReference type="Proteomes" id="UP001140234"/>
    </source>
</evidence>
<dbReference type="EMBL" id="JANBUJ010000845">
    <property type="protein sequence ID" value="KAJ2769876.1"/>
    <property type="molecule type" value="Genomic_DNA"/>
</dbReference>
<gene>
    <name evidence="1" type="ORF">IWQ57_002915</name>
</gene>
<comment type="caution">
    <text evidence="1">The sequence shown here is derived from an EMBL/GenBank/DDBJ whole genome shotgun (WGS) entry which is preliminary data.</text>
</comment>
<dbReference type="Proteomes" id="UP001140234">
    <property type="component" value="Unassembled WGS sequence"/>
</dbReference>
<name>A0ACC1JYF5_9FUNG</name>
<protein>
    <submittedName>
        <fullName evidence="1">Uncharacterized protein</fullName>
    </submittedName>
</protein>
<organism evidence="1 2">
    <name type="scientific">Coemansia nantahalensis</name>
    <dbReference type="NCBI Taxonomy" id="2789366"/>
    <lineage>
        <taxon>Eukaryota</taxon>
        <taxon>Fungi</taxon>
        <taxon>Fungi incertae sedis</taxon>
        <taxon>Zoopagomycota</taxon>
        <taxon>Kickxellomycotina</taxon>
        <taxon>Kickxellomycetes</taxon>
        <taxon>Kickxellales</taxon>
        <taxon>Kickxellaceae</taxon>
        <taxon>Coemansia</taxon>
    </lineage>
</organism>
<reference evidence="1" key="1">
    <citation type="submission" date="2022-07" db="EMBL/GenBank/DDBJ databases">
        <title>Phylogenomic reconstructions and comparative analyses of Kickxellomycotina fungi.</title>
        <authorList>
            <person name="Reynolds N.K."/>
            <person name="Stajich J.E."/>
            <person name="Barry K."/>
            <person name="Grigoriev I.V."/>
            <person name="Crous P."/>
            <person name="Smith M.E."/>
        </authorList>
    </citation>
    <scope>NUCLEOTIDE SEQUENCE</scope>
    <source>
        <strain evidence="1">CBS 109366</strain>
    </source>
</reference>